<evidence type="ECO:0000256" key="1">
    <source>
        <dbReference type="SAM" id="MobiDB-lite"/>
    </source>
</evidence>
<proteinExistence type="predicted"/>
<protein>
    <recommendedName>
        <fullName evidence="2">Histone deacetylase complex subunit SAP30 Sin3 binding domain-containing protein</fullName>
    </recommendedName>
</protein>
<sequence>MSKAASAAAAAAAAAAASAAAAREAAEEQARLPPREIDFSTFSDEALHAYVTHYKLTPHYPPRALFTSAVQCSSVPRVAATPSDEDDDSAERGSDQDDDDDGEENGDDEDEDQIEGRPPRKRRRKRHNQSRRETSASAPENTNSSLISTAHILPNGGPSRKRAAAVAAAAAVTASSLTGSSAAGVGDNNGPAPNMLGEQDRYGTVPLEEPDPEDAAALEQLADGTAARAYLSQAVRRHFDSLPAPKEGEVVVGFLYRAKIRDKVLKIADYAPA</sequence>
<evidence type="ECO:0000259" key="2">
    <source>
        <dbReference type="Pfam" id="PF13867"/>
    </source>
</evidence>
<dbReference type="InterPro" id="IPR025718">
    <property type="entry name" value="SAP30_Sin3-bd"/>
</dbReference>
<feature type="compositionally biased region" description="Acidic residues" evidence="1">
    <location>
        <begin position="96"/>
        <end position="113"/>
    </location>
</feature>
<feature type="region of interest" description="Disordered" evidence="1">
    <location>
        <begin position="12"/>
        <end position="37"/>
    </location>
</feature>
<feature type="compositionally biased region" description="Polar residues" evidence="1">
    <location>
        <begin position="135"/>
        <end position="148"/>
    </location>
</feature>
<dbReference type="AlphaFoldDB" id="A0AAN6JUK5"/>
<feature type="compositionally biased region" description="Low complexity" evidence="1">
    <location>
        <begin position="12"/>
        <end position="23"/>
    </location>
</feature>
<dbReference type="EMBL" id="JAPDMZ010000007">
    <property type="protein sequence ID" value="KAK0557232.1"/>
    <property type="molecule type" value="Genomic_DNA"/>
</dbReference>
<reference evidence="3" key="1">
    <citation type="journal article" date="2023" name="PhytoFront">
        <title>Draft Genome Resources of Seven Strains of Tilletia horrida, Causal Agent of Kernel Smut of Rice.</title>
        <authorList>
            <person name="Khanal S."/>
            <person name="Antony Babu S."/>
            <person name="Zhou X.G."/>
        </authorList>
    </citation>
    <scope>NUCLEOTIDE SEQUENCE</scope>
    <source>
        <strain evidence="3">TX6</strain>
    </source>
</reference>
<keyword evidence="4" id="KW-1185">Reference proteome</keyword>
<feature type="compositionally biased region" description="Low complexity" evidence="1">
    <location>
        <begin position="164"/>
        <end position="186"/>
    </location>
</feature>
<comment type="caution">
    <text evidence="3">The sequence shown here is derived from an EMBL/GenBank/DDBJ whole genome shotgun (WGS) entry which is preliminary data.</text>
</comment>
<feature type="compositionally biased region" description="Basic residues" evidence="1">
    <location>
        <begin position="119"/>
        <end position="129"/>
    </location>
</feature>
<feature type="compositionally biased region" description="Basic and acidic residues" evidence="1">
    <location>
        <begin position="24"/>
        <end position="37"/>
    </location>
</feature>
<accession>A0AAN6JUK5</accession>
<evidence type="ECO:0000313" key="3">
    <source>
        <dbReference type="EMBL" id="KAK0557232.1"/>
    </source>
</evidence>
<dbReference type="Proteomes" id="UP001176517">
    <property type="component" value="Unassembled WGS sequence"/>
</dbReference>
<feature type="region of interest" description="Disordered" evidence="1">
    <location>
        <begin position="76"/>
        <end position="210"/>
    </location>
</feature>
<organism evidence="3 4">
    <name type="scientific">Tilletia horrida</name>
    <dbReference type="NCBI Taxonomy" id="155126"/>
    <lineage>
        <taxon>Eukaryota</taxon>
        <taxon>Fungi</taxon>
        <taxon>Dikarya</taxon>
        <taxon>Basidiomycota</taxon>
        <taxon>Ustilaginomycotina</taxon>
        <taxon>Exobasidiomycetes</taxon>
        <taxon>Tilletiales</taxon>
        <taxon>Tilletiaceae</taxon>
        <taxon>Tilletia</taxon>
    </lineage>
</organism>
<feature type="domain" description="Histone deacetylase complex subunit SAP30 Sin3 binding" evidence="2">
    <location>
        <begin position="226"/>
        <end position="259"/>
    </location>
</feature>
<evidence type="ECO:0000313" key="4">
    <source>
        <dbReference type="Proteomes" id="UP001176517"/>
    </source>
</evidence>
<name>A0AAN6JUK5_9BASI</name>
<dbReference type="Pfam" id="PF13867">
    <property type="entry name" value="SAP30_Sin3_bdg"/>
    <property type="match status" value="1"/>
</dbReference>
<gene>
    <name evidence="3" type="ORF">OC846_000683</name>
</gene>